<proteinExistence type="predicted"/>
<dbReference type="Gene3D" id="3.75.10.10">
    <property type="entry name" value="L-arginine/glycine Amidinotransferase, Chain A"/>
    <property type="match status" value="1"/>
</dbReference>
<name>A0A4P7VK34_9BACT</name>
<dbReference type="AlphaFoldDB" id="A0A4P7VK34"/>
<evidence type="ECO:0000256" key="1">
    <source>
        <dbReference type="ARBA" id="ARBA00022801"/>
    </source>
</evidence>
<reference evidence="2 3" key="1">
    <citation type="submission" date="2019-02" db="EMBL/GenBank/DDBJ databases">
        <title>Isolation and identification of novel species under the genus Muribaculum.</title>
        <authorList>
            <person name="Miyake S."/>
            <person name="Ding Y."/>
            <person name="Low A."/>
            <person name="Soh M."/>
            <person name="Seedorf H."/>
        </authorList>
    </citation>
    <scope>NUCLEOTIDE SEQUENCE [LARGE SCALE GENOMIC DNA]</scope>
    <source>
        <strain evidence="2 3">TLL-A4</strain>
    </source>
</reference>
<dbReference type="PANTHER" id="PTHR31377:SF0">
    <property type="entry name" value="AGMATINE DEIMINASE-RELATED"/>
    <property type="match status" value="1"/>
</dbReference>
<keyword evidence="3" id="KW-1185">Reference proteome</keyword>
<dbReference type="InterPro" id="IPR007466">
    <property type="entry name" value="Peptidyl-Arg-deiminase_porph"/>
</dbReference>
<dbReference type="KEGG" id="mgod:E7746_09425"/>
<dbReference type="SUPFAM" id="SSF55909">
    <property type="entry name" value="Pentein"/>
    <property type="match status" value="1"/>
</dbReference>
<accession>A0A4P7VK34</accession>
<sequence>MILDSDTNVIYFSELVLNILGGLGIVTRIRENNISVKFIPATVDIWARDYMPIQIDDQKFIGYEYCPDYLYPNFSSRITNQARVCDKMGFDTFASGLIIDGGNVVKTSKGIIMVDKVFNENSHLSRIELINQLETAFQSEIIFLPWDRSEYYGHADGIVREIFDGTVLLTNYHRYSKKYSLQFEQILSRYFDVKILDFNVEKQHKHNWCYINFLRIGNTIFLPQLTPMRPSINRECTGDDVTADKTEYIPSEKIVEEDAQAVEQFRYYMPDCQIIPISCPQIVKEGGALNCISWNIKAPKLP</sequence>
<evidence type="ECO:0000313" key="3">
    <source>
        <dbReference type="Proteomes" id="UP000297031"/>
    </source>
</evidence>
<evidence type="ECO:0008006" key="4">
    <source>
        <dbReference type="Google" id="ProtNLM"/>
    </source>
</evidence>
<organism evidence="2 3">
    <name type="scientific">Muribaculum gordoncarteri</name>
    <dbReference type="NCBI Taxonomy" id="2530390"/>
    <lineage>
        <taxon>Bacteria</taxon>
        <taxon>Pseudomonadati</taxon>
        <taxon>Bacteroidota</taxon>
        <taxon>Bacteroidia</taxon>
        <taxon>Bacteroidales</taxon>
        <taxon>Muribaculaceae</taxon>
        <taxon>Muribaculum</taxon>
    </lineage>
</organism>
<dbReference type="GO" id="GO:0004668">
    <property type="term" value="F:protein-arginine deiminase activity"/>
    <property type="evidence" value="ECO:0007669"/>
    <property type="project" value="InterPro"/>
</dbReference>
<dbReference type="Proteomes" id="UP000297031">
    <property type="component" value="Chromosome"/>
</dbReference>
<keyword evidence="1" id="KW-0378">Hydrolase</keyword>
<gene>
    <name evidence="2" type="ORF">E7746_09425</name>
</gene>
<dbReference type="PANTHER" id="PTHR31377">
    <property type="entry name" value="AGMATINE DEIMINASE-RELATED"/>
    <property type="match status" value="1"/>
</dbReference>
<dbReference type="Pfam" id="PF04371">
    <property type="entry name" value="PAD_porph"/>
    <property type="match status" value="1"/>
</dbReference>
<dbReference type="GO" id="GO:0009446">
    <property type="term" value="P:putrescine biosynthetic process"/>
    <property type="evidence" value="ECO:0007669"/>
    <property type="project" value="InterPro"/>
</dbReference>
<protein>
    <recommendedName>
        <fullName evidence="4">Agmatine deiminase</fullName>
    </recommendedName>
</protein>
<dbReference type="EMBL" id="CP039393">
    <property type="protein sequence ID" value="QCD36083.1"/>
    <property type="molecule type" value="Genomic_DNA"/>
</dbReference>
<dbReference type="GO" id="GO:0047632">
    <property type="term" value="F:agmatine deiminase activity"/>
    <property type="evidence" value="ECO:0007669"/>
    <property type="project" value="TreeGrafter"/>
</dbReference>
<dbReference type="OrthoDB" id="7871381at2"/>
<evidence type="ECO:0000313" key="2">
    <source>
        <dbReference type="EMBL" id="QCD36083.1"/>
    </source>
</evidence>
<dbReference type="RefSeq" id="WP_136410638.1">
    <property type="nucleotide sequence ID" value="NZ_CP039393.1"/>
</dbReference>